<evidence type="ECO:0000313" key="3">
    <source>
        <dbReference type="Proteomes" id="UP000635885"/>
    </source>
</evidence>
<sequence>MSKISRLKKKWLYNAVGGILLMGFGLSLLGDSVISKSENEDFYDWFFLGTLALIVFFAGLSLFGNAVNLRTQIDFYKNRKIKKGDKNK</sequence>
<dbReference type="Proteomes" id="UP000635885">
    <property type="component" value="Unassembled WGS sequence"/>
</dbReference>
<proteinExistence type="predicted"/>
<keyword evidence="1" id="KW-1133">Transmembrane helix</keyword>
<keyword evidence="1" id="KW-0812">Transmembrane</keyword>
<dbReference type="RefSeq" id="WP_188443485.1">
    <property type="nucleotide sequence ID" value="NZ_BMFD01000009.1"/>
</dbReference>
<keyword evidence="3" id="KW-1185">Reference proteome</keyword>
<organism evidence="2 3">
    <name type="scientific">Belliella aquatica</name>
    <dbReference type="NCBI Taxonomy" id="1323734"/>
    <lineage>
        <taxon>Bacteria</taxon>
        <taxon>Pseudomonadati</taxon>
        <taxon>Bacteroidota</taxon>
        <taxon>Cytophagia</taxon>
        <taxon>Cytophagales</taxon>
        <taxon>Cyclobacteriaceae</taxon>
        <taxon>Belliella</taxon>
    </lineage>
</organism>
<name>A0ABQ1MTN9_9BACT</name>
<feature type="transmembrane region" description="Helical" evidence="1">
    <location>
        <begin position="12"/>
        <end position="30"/>
    </location>
</feature>
<evidence type="ECO:0000256" key="1">
    <source>
        <dbReference type="SAM" id="Phobius"/>
    </source>
</evidence>
<gene>
    <name evidence="2" type="ORF">GCM10010993_25550</name>
</gene>
<keyword evidence="1" id="KW-0472">Membrane</keyword>
<accession>A0ABQ1MTN9</accession>
<dbReference type="EMBL" id="BMFD01000009">
    <property type="protein sequence ID" value="GGC45875.1"/>
    <property type="molecule type" value="Genomic_DNA"/>
</dbReference>
<comment type="caution">
    <text evidence="2">The sequence shown here is derived from an EMBL/GenBank/DDBJ whole genome shotgun (WGS) entry which is preliminary data.</text>
</comment>
<reference evidence="3" key="1">
    <citation type="journal article" date="2019" name="Int. J. Syst. Evol. Microbiol.">
        <title>The Global Catalogue of Microorganisms (GCM) 10K type strain sequencing project: providing services to taxonomists for standard genome sequencing and annotation.</title>
        <authorList>
            <consortium name="The Broad Institute Genomics Platform"/>
            <consortium name="The Broad Institute Genome Sequencing Center for Infectious Disease"/>
            <person name="Wu L."/>
            <person name="Ma J."/>
        </authorList>
    </citation>
    <scope>NUCLEOTIDE SEQUENCE [LARGE SCALE GENOMIC DNA]</scope>
    <source>
        <strain evidence="3">CGMCC 1.12479</strain>
    </source>
</reference>
<evidence type="ECO:0000313" key="2">
    <source>
        <dbReference type="EMBL" id="GGC45875.1"/>
    </source>
</evidence>
<feature type="transmembrane region" description="Helical" evidence="1">
    <location>
        <begin position="42"/>
        <end position="63"/>
    </location>
</feature>
<protein>
    <submittedName>
        <fullName evidence="2">Uncharacterized protein</fullName>
    </submittedName>
</protein>